<protein>
    <submittedName>
        <fullName evidence="1">Uncharacterized protein</fullName>
    </submittedName>
</protein>
<accession>A0ACC2NN52</accession>
<organism evidence="1 2">
    <name type="scientific">Eretmocerus hayati</name>
    <dbReference type="NCBI Taxonomy" id="131215"/>
    <lineage>
        <taxon>Eukaryota</taxon>
        <taxon>Metazoa</taxon>
        <taxon>Ecdysozoa</taxon>
        <taxon>Arthropoda</taxon>
        <taxon>Hexapoda</taxon>
        <taxon>Insecta</taxon>
        <taxon>Pterygota</taxon>
        <taxon>Neoptera</taxon>
        <taxon>Endopterygota</taxon>
        <taxon>Hymenoptera</taxon>
        <taxon>Apocrita</taxon>
        <taxon>Proctotrupomorpha</taxon>
        <taxon>Chalcidoidea</taxon>
        <taxon>Aphelinidae</taxon>
        <taxon>Aphelininae</taxon>
        <taxon>Eretmocerus</taxon>
    </lineage>
</organism>
<keyword evidence="2" id="KW-1185">Reference proteome</keyword>
<evidence type="ECO:0000313" key="2">
    <source>
        <dbReference type="Proteomes" id="UP001239111"/>
    </source>
</evidence>
<dbReference type="Proteomes" id="UP001239111">
    <property type="component" value="Chromosome 3"/>
</dbReference>
<proteinExistence type="predicted"/>
<comment type="caution">
    <text evidence="1">The sequence shown here is derived from an EMBL/GenBank/DDBJ whole genome shotgun (WGS) entry which is preliminary data.</text>
</comment>
<gene>
    <name evidence="1" type="ORF">QAD02_003300</name>
</gene>
<reference evidence="1" key="1">
    <citation type="submission" date="2023-04" db="EMBL/GenBank/DDBJ databases">
        <title>A chromosome-level genome assembly of the parasitoid wasp Eretmocerus hayati.</title>
        <authorList>
            <person name="Zhong Y."/>
            <person name="Liu S."/>
            <person name="Liu Y."/>
        </authorList>
    </citation>
    <scope>NUCLEOTIDE SEQUENCE</scope>
    <source>
        <strain evidence="1">ZJU_SS_LIU_2023</strain>
    </source>
</reference>
<evidence type="ECO:0000313" key="1">
    <source>
        <dbReference type="EMBL" id="KAJ8672041.1"/>
    </source>
</evidence>
<dbReference type="EMBL" id="CM056743">
    <property type="protein sequence ID" value="KAJ8672041.1"/>
    <property type="molecule type" value="Genomic_DNA"/>
</dbReference>
<sequence length="260" mass="28486">MCREDEMCTGLTIADVIRTCLGPQAMLKMLMDPMGGIVMTNDGNAILREITVQHPAGKSVIEIARTQDEEVGDGTTSVIVLSGEMLVNAEPFLERGLHPSIIIKAYKRALMDIMHALNEQLSTSVDCQDSRKLTELIRSCVGTKFIGSWSDLACQIALDAVRLITSEQNGCRDIDIKRYVKVSIYKFMCGIEPNSDWSVLINNLVAVGAAKVRVTLVVLKPVVVVLEKARKPVAIIKTIPVIVMECNRSHSENISAPLGH</sequence>
<name>A0ACC2NN52_9HYME</name>